<evidence type="ECO:0000313" key="2">
    <source>
        <dbReference type="Proteomes" id="UP000276215"/>
    </source>
</evidence>
<dbReference type="EMBL" id="ML120695">
    <property type="protein sequence ID" value="RPA88723.1"/>
    <property type="molecule type" value="Genomic_DNA"/>
</dbReference>
<dbReference type="AlphaFoldDB" id="A0A3N4IRC9"/>
<reference evidence="1 2" key="1">
    <citation type="journal article" date="2018" name="Nat. Ecol. Evol.">
        <title>Pezizomycetes genomes reveal the molecular basis of ectomycorrhizal truffle lifestyle.</title>
        <authorList>
            <person name="Murat C."/>
            <person name="Payen T."/>
            <person name="Noel B."/>
            <person name="Kuo A."/>
            <person name="Morin E."/>
            <person name="Chen J."/>
            <person name="Kohler A."/>
            <person name="Krizsan K."/>
            <person name="Balestrini R."/>
            <person name="Da Silva C."/>
            <person name="Montanini B."/>
            <person name="Hainaut M."/>
            <person name="Levati E."/>
            <person name="Barry K.W."/>
            <person name="Belfiori B."/>
            <person name="Cichocki N."/>
            <person name="Clum A."/>
            <person name="Dockter R.B."/>
            <person name="Fauchery L."/>
            <person name="Guy J."/>
            <person name="Iotti M."/>
            <person name="Le Tacon F."/>
            <person name="Lindquist E.A."/>
            <person name="Lipzen A."/>
            <person name="Malagnac F."/>
            <person name="Mello A."/>
            <person name="Molinier V."/>
            <person name="Miyauchi S."/>
            <person name="Poulain J."/>
            <person name="Riccioni C."/>
            <person name="Rubini A."/>
            <person name="Sitrit Y."/>
            <person name="Splivallo R."/>
            <person name="Traeger S."/>
            <person name="Wang M."/>
            <person name="Zifcakova L."/>
            <person name="Wipf D."/>
            <person name="Zambonelli A."/>
            <person name="Paolocci F."/>
            <person name="Nowrousian M."/>
            <person name="Ottonello S."/>
            <person name="Baldrian P."/>
            <person name="Spatafora J.W."/>
            <person name="Henrissat B."/>
            <person name="Nagy L.G."/>
            <person name="Aury J.M."/>
            <person name="Wincker P."/>
            <person name="Grigoriev I.V."/>
            <person name="Bonfante P."/>
            <person name="Martin F.M."/>
        </authorList>
    </citation>
    <scope>NUCLEOTIDE SEQUENCE [LARGE SCALE GENOMIC DNA]</scope>
    <source>
        <strain evidence="1 2">120613-1</strain>
    </source>
</reference>
<accession>A0A3N4IRC9</accession>
<sequence length="166" mass="18704">MNKWHPLHPLLKLLAQSALNANSINSYARLTYSIRIQSLPYCIPCQGLSAYHLRSCIVKMILPLPGPDRQRKILAKSSIQGAPVTGPPATGPVATGLTMSTSRVFFWSCYEWMRVGSSKMWTRQGDNFPLFEMYFSVRFGDQKEQHDFSPLLESSLATSRNPPSRL</sequence>
<evidence type="ECO:0000313" key="1">
    <source>
        <dbReference type="EMBL" id="RPA88723.1"/>
    </source>
</evidence>
<protein>
    <submittedName>
        <fullName evidence="1">Uncharacterized protein</fullName>
    </submittedName>
</protein>
<organism evidence="1 2">
    <name type="scientific">Choiromyces venosus 120613-1</name>
    <dbReference type="NCBI Taxonomy" id="1336337"/>
    <lineage>
        <taxon>Eukaryota</taxon>
        <taxon>Fungi</taxon>
        <taxon>Dikarya</taxon>
        <taxon>Ascomycota</taxon>
        <taxon>Pezizomycotina</taxon>
        <taxon>Pezizomycetes</taxon>
        <taxon>Pezizales</taxon>
        <taxon>Tuberaceae</taxon>
        <taxon>Choiromyces</taxon>
    </lineage>
</organism>
<name>A0A3N4IRC9_9PEZI</name>
<keyword evidence="2" id="KW-1185">Reference proteome</keyword>
<dbReference type="Proteomes" id="UP000276215">
    <property type="component" value="Unassembled WGS sequence"/>
</dbReference>
<gene>
    <name evidence="1" type="ORF">L873DRAFT_870405</name>
</gene>
<proteinExistence type="predicted"/>